<evidence type="ECO:0000256" key="2">
    <source>
        <dbReference type="ARBA" id="ARBA00023002"/>
    </source>
</evidence>
<dbReference type="CDD" id="cd02139">
    <property type="entry name" value="nitroreductase"/>
    <property type="match status" value="1"/>
</dbReference>
<dbReference type="GO" id="GO:0016491">
    <property type="term" value="F:oxidoreductase activity"/>
    <property type="evidence" value="ECO:0007669"/>
    <property type="project" value="UniProtKB-KW"/>
</dbReference>
<name>A0A1N6N6C7_9SPIO</name>
<organism evidence="4 5">
    <name type="scientific">Alkalispirochaeta americana</name>
    <dbReference type="NCBI Taxonomy" id="159291"/>
    <lineage>
        <taxon>Bacteria</taxon>
        <taxon>Pseudomonadati</taxon>
        <taxon>Spirochaetota</taxon>
        <taxon>Spirochaetia</taxon>
        <taxon>Spirochaetales</taxon>
        <taxon>Spirochaetaceae</taxon>
        <taxon>Alkalispirochaeta</taxon>
    </lineage>
</organism>
<comment type="similarity">
    <text evidence="1">Belongs to the nitroreductase family.</text>
</comment>
<evidence type="ECO:0000259" key="3">
    <source>
        <dbReference type="Pfam" id="PF00881"/>
    </source>
</evidence>
<dbReference type="RefSeq" id="WP_076487308.1">
    <property type="nucleotide sequence ID" value="NZ_FTMS01000001.1"/>
</dbReference>
<dbReference type="SUPFAM" id="SSF55469">
    <property type="entry name" value="FMN-dependent nitroreductase-like"/>
    <property type="match status" value="1"/>
</dbReference>
<dbReference type="PANTHER" id="PTHR43673:SF10">
    <property type="entry name" value="NADH DEHYDROGENASE_NAD(P)H NITROREDUCTASE XCC3605-RELATED"/>
    <property type="match status" value="1"/>
</dbReference>
<keyword evidence="2" id="KW-0560">Oxidoreductase</keyword>
<protein>
    <submittedName>
        <fullName evidence="4">Nitroreductase</fullName>
    </submittedName>
</protein>
<feature type="domain" description="Nitroreductase" evidence="3">
    <location>
        <begin position="62"/>
        <end position="147"/>
    </location>
</feature>
<sequence>MTVQEAIRTRKSVRAFSDQPVEHSKIEAVLEAARLAPSARNRQEWRLVVVTGEETRKQLMHAAGNQPFVGEAPVVIVCCAETAREKMTCGLESYPIDVAIAIDHMTLAAVELGLGTCWIGKFDPSAVREICGIPREIEVVELLPLGYPKDPQVTEKPRLALDEIVRWERW</sequence>
<dbReference type="EMBL" id="FTMS01000001">
    <property type="protein sequence ID" value="SIP87658.1"/>
    <property type="molecule type" value="Genomic_DNA"/>
</dbReference>
<dbReference type="Pfam" id="PF00881">
    <property type="entry name" value="Nitroreductase"/>
    <property type="match status" value="2"/>
</dbReference>
<dbReference type="InterPro" id="IPR029479">
    <property type="entry name" value="Nitroreductase"/>
</dbReference>
<dbReference type="OrthoDB" id="9812105at2"/>
<dbReference type="AlphaFoldDB" id="A0A1N6N6C7"/>
<dbReference type="Gene3D" id="3.40.109.10">
    <property type="entry name" value="NADH Oxidase"/>
    <property type="match status" value="1"/>
</dbReference>
<keyword evidence="5" id="KW-1185">Reference proteome</keyword>
<dbReference type="STRING" id="159291.SAMN05920897_10171"/>
<feature type="domain" description="Nitroreductase" evidence="3">
    <location>
        <begin position="7"/>
        <end position="59"/>
    </location>
</feature>
<gene>
    <name evidence="4" type="ORF">SAMN05920897_10171</name>
</gene>
<accession>A0A1N6N6C7</accession>
<reference evidence="4 5" key="1">
    <citation type="submission" date="2017-01" db="EMBL/GenBank/DDBJ databases">
        <authorList>
            <person name="Mah S.A."/>
            <person name="Swanson W.J."/>
            <person name="Moy G.W."/>
            <person name="Vacquier V.D."/>
        </authorList>
    </citation>
    <scope>NUCLEOTIDE SEQUENCE [LARGE SCALE GENOMIC DNA]</scope>
    <source>
        <strain evidence="4 5">ASpG1</strain>
    </source>
</reference>
<dbReference type="Proteomes" id="UP000186400">
    <property type="component" value="Unassembled WGS sequence"/>
</dbReference>
<dbReference type="PANTHER" id="PTHR43673">
    <property type="entry name" value="NAD(P)H NITROREDUCTASE YDGI-RELATED"/>
    <property type="match status" value="1"/>
</dbReference>
<evidence type="ECO:0000313" key="4">
    <source>
        <dbReference type="EMBL" id="SIP87658.1"/>
    </source>
</evidence>
<evidence type="ECO:0000313" key="5">
    <source>
        <dbReference type="Proteomes" id="UP000186400"/>
    </source>
</evidence>
<evidence type="ECO:0000256" key="1">
    <source>
        <dbReference type="ARBA" id="ARBA00007118"/>
    </source>
</evidence>
<dbReference type="InterPro" id="IPR000415">
    <property type="entry name" value="Nitroreductase-like"/>
</dbReference>
<proteinExistence type="inferred from homology"/>